<dbReference type="Gene3D" id="3.20.20.80">
    <property type="entry name" value="Glycosidases"/>
    <property type="match status" value="1"/>
</dbReference>
<evidence type="ECO:0000313" key="5">
    <source>
        <dbReference type="Proteomes" id="UP001419268"/>
    </source>
</evidence>
<protein>
    <recommendedName>
        <fullName evidence="3">DUF7642 domain-containing protein</fullName>
    </recommendedName>
</protein>
<dbReference type="InterPro" id="IPR056059">
    <property type="entry name" value="DUF7642"/>
</dbReference>
<sequence>MSKETMKDDLKLGLEATATVDYLKVTRPFFLPFLGVTKIEKRLPLSLVIDIIIEQGYVTLDRGQPVEEILQDEGRVQYIKDSLYYTLQAMRNGAVVRGFLIWSYIDSFEWEGDYANRLGLNYANHTSSDLQMVSRLP</sequence>
<dbReference type="EMBL" id="JBBNAG010000013">
    <property type="protein sequence ID" value="KAK9083166.1"/>
    <property type="molecule type" value="Genomic_DNA"/>
</dbReference>
<dbReference type="AlphaFoldDB" id="A0AAP0DY82"/>
<dbReference type="InterPro" id="IPR001360">
    <property type="entry name" value="Glyco_hydro_1"/>
</dbReference>
<dbReference type="SUPFAM" id="SSF51445">
    <property type="entry name" value="(Trans)glycosidases"/>
    <property type="match status" value="1"/>
</dbReference>
<gene>
    <name evidence="4" type="ORF">Scep_029637</name>
</gene>
<evidence type="ECO:0000313" key="4">
    <source>
        <dbReference type="EMBL" id="KAK9083166.1"/>
    </source>
</evidence>
<name>A0AAP0DY82_9MAGN</name>
<dbReference type="PANTHER" id="PTHR10353:SF29">
    <property type="entry name" value="BETA-GLUCOSIDASE 11"/>
    <property type="match status" value="1"/>
</dbReference>
<evidence type="ECO:0000256" key="1">
    <source>
        <dbReference type="ARBA" id="ARBA00010838"/>
    </source>
</evidence>
<dbReference type="InterPro" id="IPR017853">
    <property type="entry name" value="GH"/>
</dbReference>
<proteinExistence type="inferred from homology"/>
<organism evidence="4 5">
    <name type="scientific">Stephania cephalantha</name>
    <dbReference type="NCBI Taxonomy" id="152367"/>
    <lineage>
        <taxon>Eukaryota</taxon>
        <taxon>Viridiplantae</taxon>
        <taxon>Streptophyta</taxon>
        <taxon>Embryophyta</taxon>
        <taxon>Tracheophyta</taxon>
        <taxon>Spermatophyta</taxon>
        <taxon>Magnoliopsida</taxon>
        <taxon>Ranunculales</taxon>
        <taxon>Menispermaceae</taxon>
        <taxon>Menispermoideae</taxon>
        <taxon>Cissampelideae</taxon>
        <taxon>Stephania</taxon>
    </lineage>
</organism>
<comment type="similarity">
    <text evidence="1 2">Belongs to the glycosyl hydrolase 1 family.</text>
</comment>
<dbReference type="GO" id="GO:0005975">
    <property type="term" value="P:carbohydrate metabolic process"/>
    <property type="evidence" value="ECO:0007669"/>
    <property type="project" value="InterPro"/>
</dbReference>
<dbReference type="Pfam" id="PF24649">
    <property type="entry name" value="DUF7642"/>
    <property type="match status" value="1"/>
</dbReference>
<evidence type="ECO:0000256" key="2">
    <source>
        <dbReference type="RuleBase" id="RU003690"/>
    </source>
</evidence>
<reference evidence="4 5" key="1">
    <citation type="submission" date="2024-01" db="EMBL/GenBank/DDBJ databases">
        <title>Genome assemblies of Stephania.</title>
        <authorList>
            <person name="Yang L."/>
        </authorList>
    </citation>
    <scope>NUCLEOTIDE SEQUENCE [LARGE SCALE GENOMIC DNA]</scope>
    <source>
        <strain evidence="4">JXDWG</strain>
        <tissue evidence="4">Leaf</tissue>
    </source>
</reference>
<evidence type="ECO:0000259" key="3">
    <source>
        <dbReference type="Pfam" id="PF24649"/>
    </source>
</evidence>
<dbReference type="PANTHER" id="PTHR10353">
    <property type="entry name" value="GLYCOSYL HYDROLASE"/>
    <property type="match status" value="1"/>
</dbReference>
<accession>A0AAP0DY82</accession>
<dbReference type="GO" id="GO:0008422">
    <property type="term" value="F:beta-glucosidase activity"/>
    <property type="evidence" value="ECO:0007669"/>
    <property type="project" value="TreeGrafter"/>
</dbReference>
<comment type="caution">
    <text evidence="4">The sequence shown here is derived from an EMBL/GenBank/DDBJ whole genome shotgun (WGS) entry which is preliminary data.</text>
</comment>
<dbReference type="PRINTS" id="PR00131">
    <property type="entry name" value="GLHYDRLASE1"/>
</dbReference>
<dbReference type="Proteomes" id="UP001419268">
    <property type="component" value="Unassembled WGS sequence"/>
</dbReference>
<feature type="domain" description="DUF7642" evidence="3">
    <location>
        <begin position="16"/>
        <end position="58"/>
    </location>
</feature>
<keyword evidence="5" id="KW-1185">Reference proteome</keyword>